<protein>
    <submittedName>
        <fullName evidence="1">Uncharacterized protein</fullName>
    </submittedName>
</protein>
<evidence type="ECO:0000313" key="1">
    <source>
        <dbReference type="EMBL" id="KIY50065.1"/>
    </source>
</evidence>
<gene>
    <name evidence="1" type="ORF">FISHEDRAFT_72111</name>
</gene>
<dbReference type="EMBL" id="KN881694">
    <property type="protein sequence ID" value="KIY50065.1"/>
    <property type="molecule type" value="Genomic_DNA"/>
</dbReference>
<sequence>MPILVNLPQEVIDDIVCTLASDKNALCAAALAGRVFLPAARAQLYMSITPTDELLEFFESSLHLLEHVKDVRLDAFHCNVDGPQGSPIWKHIPRRLRQLHLLNLSPWDKLCPEFRDFLLEVDVSVMRTPPLWWSGPVSASHRAFWQTFPSLTSLDIPCSFSVPEDDEKFGPVTVMSVAFPKLRRLHMIAAPHNEAYLLRGGIDLTTLEVLSLASWITSFGDKTDLPWDMLHLSRYTLRTLKFKVINSVELREVLGTGRLDLSAFPHLNRIELSLVESGDIFGCLPAFLEASNKRQTRSGTTIVVFLEFWLVTQEEADLNDDLGDLAACISLPEWDTVPGLLSTPSPSATRLHVNIMIHGPTFWITDKLEDVVLARVKSMCEAKLPCALLQTDVPFDMHCNIVYDLSPPEMNEKY</sequence>
<accession>A0A0D7AIB2</accession>
<keyword evidence="2" id="KW-1185">Reference proteome</keyword>
<proteinExistence type="predicted"/>
<organism evidence="1 2">
    <name type="scientific">Fistulina hepatica ATCC 64428</name>
    <dbReference type="NCBI Taxonomy" id="1128425"/>
    <lineage>
        <taxon>Eukaryota</taxon>
        <taxon>Fungi</taxon>
        <taxon>Dikarya</taxon>
        <taxon>Basidiomycota</taxon>
        <taxon>Agaricomycotina</taxon>
        <taxon>Agaricomycetes</taxon>
        <taxon>Agaricomycetidae</taxon>
        <taxon>Agaricales</taxon>
        <taxon>Fistulinaceae</taxon>
        <taxon>Fistulina</taxon>
    </lineage>
</organism>
<dbReference type="Proteomes" id="UP000054144">
    <property type="component" value="Unassembled WGS sequence"/>
</dbReference>
<dbReference type="AlphaFoldDB" id="A0A0D7AIB2"/>
<reference evidence="1 2" key="1">
    <citation type="journal article" date="2015" name="Fungal Genet. Biol.">
        <title>Evolution of novel wood decay mechanisms in Agaricales revealed by the genome sequences of Fistulina hepatica and Cylindrobasidium torrendii.</title>
        <authorList>
            <person name="Floudas D."/>
            <person name="Held B.W."/>
            <person name="Riley R."/>
            <person name="Nagy L.G."/>
            <person name="Koehler G."/>
            <person name="Ransdell A.S."/>
            <person name="Younus H."/>
            <person name="Chow J."/>
            <person name="Chiniquy J."/>
            <person name="Lipzen A."/>
            <person name="Tritt A."/>
            <person name="Sun H."/>
            <person name="Haridas S."/>
            <person name="LaButti K."/>
            <person name="Ohm R.A."/>
            <person name="Kues U."/>
            <person name="Blanchette R.A."/>
            <person name="Grigoriev I.V."/>
            <person name="Minto R.E."/>
            <person name="Hibbett D.S."/>
        </authorList>
    </citation>
    <scope>NUCLEOTIDE SEQUENCE [LARGE SCALE GENOMIC DNA]</scope>
    <source>
        <strain evidence="1 2">ATCC 64428</strain>
    </source>
</reference>
<name>A0A0D7AIB2_9AGAR</name>
<evidence type="ECO:0000313" key="2">
    <source>
        <dbReference type="Proteomes" id="UP000054144"/>
    </source>
</evidence>